<dbReference type="InterPro" id="IPR036770">
    <property type="entry name" value="Ankyrin_rpt-contain_sf"/>
</dbReference>
<dbReference type="EMBL" id="QJKJ01004096">
    <property type="protein sequence ID" value="RDX95576.1"/>
    <property type="molecule type" value="Genomic_DNA"/>
</dbReference>
<evidence type="ECO:0000313" key="3">
    <source>
        <dbReference type="EMBL" id="RDX95576.1"/>
    </source>
</evidence>
<feature type="repeat" description="ANK" evidence="2">
    <location>
        <begin position="283"/>
        <end position="311"/>
    </location>
</feature>
<proteinExistence type="predicted"/>
<dbReference type="SUPFAM" id="SSF48403">
    <property type="entry name" value="Ankyrin repeat"/>
    <property type="match status" value="1"/>
</dbReference>
<dbReference type="PANTHER" id="PTHR24118">
    <property type="entry name" value="POTE ANKYRIN DOMAIN"/>
    <property type="match status" value="1"/>
</dbReference>
<evidence type="ECO:0000256" key="2">
    <source>
        <dbReference type="PROSITE-ProRule" id="PRU00023"/>
    </source>
</evidence>
<keyword evidence="2" id="KW-0040">ANK repeat</keyword>
<comment type="subcellular location">
    <subcellularLocation>
        <location evidence="1">Cell membrane</location>
        <topology evidence="1">Peripheral membrane protein</topology>
        <orientation evidence="1">Cytoplasmic side</orientation>
    </subcellularLocation>
</comment>
<sequence>MEGTMFRLSTVMPNLQPHTLFSPLPISISIFPSATTPRRFQSLNFPTKCNARSENRDIGDCVVFEDGIFQDDTVFQNDTNLSSNRPKRRTRKGAAVNMRENLVPNKWREAQAESIITIHERRKKKIRDSLPLRDTEKMELKSTVQKKGKGPLRDINWDEYKASKKAKLTQLNPLLLKNPSTFPVKEKVPEPLFNAHRVEPKNPRELVCEKGLEDVIQFFNSGSYNPNPSANTAHQGRRNLFTITKDEVFLLNKRMPDLSAATSRVWKLLRIGESRLRRGKWLPLHTLAAAGELYLLDSLLKHNVDINAVDKDGLTALHKVIGKKQTITNYLLRNSANPFVQDKEGATLMHHAVQIASTETIELLLLYNVDINLQDNDGWTPLHLAVQTQRPDLVRLLLIKGADKTLRNKDGCTPLDLCLYSGQSQLSSSNSMGPGSSALFENLNGGVNHPSLNLIVLSLRIIGALFPAQNTVWY</sequence>
<dbReference type="Gene3D" id="1.25.40.20">
    <property type="entry name" value="Ankyrin repeat-containing domain"/>
    <property type="match status" value="2"/>
</dbReference>
<gene>
    <name evidence="3" type="primary">AKRP</name>
    <name evidence="3" type="ORF">CR513_21890</name>
</gene>
<dbReference type="Pfam" id="PF13637">
    <property type="entry name" value="Ank_4"/>
    <property type="match status" value="1"/>
</dbReference>
<feature type="non-terminal residue" evidence="3">
    <location>
        <position position="1"/>
    </location>
</feature>
<dbReference type="PROSITE" id="PS50297">
    <property type="entry name" value="ANK_REP_REGION"/>
    <property type="match status" value="2"/>
</dbReference>
<dbReference type="GO" id="GO:0005886">
    <property type="term" value="C:plasma membrane"/>
    <property type="evidence" value="ECO:0007669"/>
    <property type="project" value="UniProtKB-SubCell"/>
</dbReference>
<dbReference type="InterPro" id="IPR002110">
    <property type="entry name" value="Ankyrin_rpt"/>
</dbReference>
<dbReference type="SMART" id="SM00248">
    <property type="entry name" value="ANK"/>
    <property type="match status" value="4"/>
</dbReference>
<dbReference type="STRING" id="157652.A0A371GYP7"/>
<evidence type="ECO:0000313" key="4">
    <source>
        <dbReference type="Proteomes" id="UP000257109"/>
    </source>
</evidence>
<dbReference type="Proteomes" id="UP000257109">
    <property type="component" value="Unassembled WGS sequence"/>
</dbReference>
<dbReference type="OrthoDB" id="1577640at2759"/>
<comment type="caution">
    <text evidence="3">The sequence shown here is derived from an EMBL/GenBank/DDBJ whole genome shotgun (WGS) entry which is preliminary data.</text>
</comment>
<keyword evidence="4" id="KW-1185">Reference proteome</keyword>
<dbReference type="Pfam" id="PF12796">
    <property type="entry name" value="Ank_2"/>
    <property type="match status" value="1"/>
</dbReference>
<feature type="repeat" description="ANK" evidence="2">
    <location>
        <begin position="344"/>
        <end position="376"/>
    </location>
</feature>
<dbReference type="PROSITE" id="PS50088">
    <property type="entry name" value="ANK_REPEAT"/>
    <property type="match status" value="3"/>
</dbReference>
<feature type="repeat" description="ANK" evidence="2">
    <location>
        <begin position="377"/>
        <end position="409"/>
    </location>
</feature>
<evidence type="ECO:0000256" key="1">
    <source>
        <dbReference type="ARBA" id="ARBA00004413"/>
    </source>
</evidence>
<dbReference type="PANTHER" id="PTHR24118:SF99">
    <property type="entry name" value="POTE ANKYRIN DOMAIN FAMILY MEMBER 3C-RELATED"/>
    <property type="match status" value="1"/>
</dbReference>
<name>A0A371GYP7_MUCPR</name>
<reference evidence="3" key="1">
    <citation type="submission" date="2018-05" db="EMBL/GenBank/DDBJ databases">
        <title>Draft genome of Mucuna pruriens seed.</title>
        <authorList>
            <person name="Nnadi N.E."/>
            <person name="Vos R."/>
            <person name="Hasami M.H."/>
            <person name="Devisetty U.K."/>
            <person name="Aguiy J.C."/>
        </authorList>
    </citation>
    <scope>NUCLEOTIDE SEQUENCE [LARGE SCALE GENOMIC DNA]</scope>
    <source>
        <strain evidence="3">JCA_2017</strain>
    </source>
</reference>
<dbReference type="AlphaFoldDB" id="A0A371GYP7"/>
<protein>
    <submittedName>
        <fullName evidence="3">Ankyrin repeat domain-containing protein, chloroplastic</fullName>
    </submittedName>
</protein>
<accession>A0A371GYP7</accession>
<organism evidence="3 4">
    <name type="scientific">Mucuna pruriens</name>
    <name type="common">Velvet bean</name>
    <name type="synonym">Dolichos pruriens</name>
    <dbReference type="NCBI Taxonomy" id="157652"/>
    <lineage>
        <taxon>Eukaryota</taxon>
        <taxon>Viridiplantae</taxon>
        <taxon>Streptophyta</taxon>
        <taxon>Embryophyta</taxon>
        <taxon>Tracheophyta</taxon>
        <taxon>Spermatophyta</taxon>
        <taxon>Magnoliopsida</taxon>
        <taxon>eudicotyledons</taxon>
        <taxon>Gunneridae</taxon>
        <taxon>Pentapetalae</taxon>
        <taxon>rosids</taxon>
        <taxon>fabids</taxon>
        <taxon>Fabales</taxon>
        <taxon>Fabaceae</taxon>
        <taxon>Papilionoideae</taxon>
        <taxon>50 kb inversion clade</taxon>
        <taxon>NPAAA clade</taxon>
        <taxon>indigoferoid/millettioid clade</taxon>
        <taxon>Phaseoleae</taxon>
        <taxon>Mucuna</taxon>
    </lineage>
</organism>